<accession>A0ABQ5R4Z5</accession>
<comment type="caution">
    <text evidence="2">The sequence shown here is derived from an EMBL/GenBank/DDBJ whole genome shotgun (WGS) entry which is preliminary data.</text>
</comment>
<dbReference type="EMBL" id="BSDI01000051">
    <property type="protein sequence ID" value="GLI01854.1"/>
    <property type="molecule type" value="Genomic_DNA"/>
</dbReference>
<evidence type="ECO:0000313" key="3">
    <source>
        <dbReference type="Proteomes" id="UP001144280"/>
    </source>
</evidence>
<protein>
    <recommendedName>
        <fullName evidence="4">Secreted protein</fullName>
    </recommendedName>
</protein>
<proteinExistence type="predicted"/>
<keyword evidence="1" id="KW-0732">Signal</keyword>
<dbReference type="RefSeq" id="WP_281903226.1">
    <property type="nucleotide sequence ID" value="NZ_BSDI01000051.1"/>
</dbReference>
<evidence type="ECO:0000313" key="2">
    <source>
        <dbReference type="EMBL" id="GLI01854.1"/>
    </source>
</evidence>
<feature type="chain" id="PRO_5047206187" description="Secreted protein" evidence="1">
    <location>
        <begin position="28"/>
        <end position="179"/>
    </location>
</feature>
<organism evidence="2 3">
    <name type="scientific">Phytohabitans aurantiacus</name>
    <dbReference type="NCBI Taxonomy" id="3016789"/>
    <lineage>
        <taxon>Bacteria</taxon>
        <taxon>Bacillati</taxon>
        <taxon>Actinomycetota</taxon>
        <taxon>Actinomycetes</taxon>
        <taxon>Micromonosporales</taxon>
        <taxon>Micromonosporaceae</taxon>
    </lineage>
</organism>
<evidence type="ECO:0008006" key="4">
    <source>
        <dbReference type="Google" id="ProtNLM"/>
    </source>
</evidence>
<dbReference type="Proteomes" id="UP001144280">
    <property type="component" value="Unassembled WGS sequence"/>
</dbReference>
<name>A0ABQ5R4Z5_9ACTN</name>
<sequence>MSRWGLRGAVALIAAATMAVTATPALADIKWVTAECFSGAIDTTVVADSGLGLQGRVDCADTGKGASFGIAHYYEGAESAGMYQSTMRSYAATAPTAFSVAKDTHAGAGTFALCVVTDASVRLACVKVVRYQKPSTTQSGSPMVVTPLPTDDPYVRKQWVDLIVPDADSDPSPACGHCW</sequence>
<evidence type="ECO:0000256" key="1">
    <source>
        <dbReference type="SAM" id="SignalP"/>
    </source>
</evidence>
<feature type="signal peptide" evidence="1">
    <location>
        <begin position="1"/>
        <end position="27"/>
    </location>
</feature>
<reference evidence="2" key="1">
    <citation type="submission" date="2022-12" db="EMBL/GenBank/DDBJ databases">
        <title>New Phytohabitans aurantiacus sp. RD004123 nov., an actinomycete isolated from soil.</title>
        <authorList>
            <person name="Triningsih D.W."/>
            <person name="Harunari E."/>
            <person name="Igarashi Y."/>
        </authorList>
    </citation>
    <scope>NUCLEOTIDE SEQUENCE</scope>
    <source>
        <strain evidence="2">RD004123</strain>
    </source>
</reference>
<keyword evidence="3" id="KW-1185">Reference proteome</keyword>
<gene>
    <name evidence="2" type="ORF">Pa4123_71310</name>
</gene>